<evidence type="ECO:0000313" key="2">
    <source>
        <dbReference type="Proteomes" id="UP000184301"/>
    </source>
</evidence>
<sequence length="120" mass="14475">MRWSEENAFRDIKYPLCLKAFRSKKYKYIIQEVWARAILHNFETEIVVNTTIDSGEMKYEYQANYSEAFKICRDFLRIHDGKTILDVEGLIAQNIEAIRPNRIFPRQKRFKLPLSFCYRN</sequence>
<dbReference type="Proteomes" id="UP000184301">
    <property type="component" value="Unassembled WGS sequence"/>
</dbReference>
<gene>
    <name evidence="1" type="ORF">SAMN02745243_02804</name>
</gene>
<dbReference type="AlphaFoldDB" id="A0A1M6RYQ2"/>
<organism evidence="1 2">
    <name type="scientific">Hespellia stercorisuis DSM 15480</name>
    <dbReference type="NCBI Taxonomy" id="1121950"/>
    <lineage>
        <taxon>Bacteria</taxon>
        <taxon>Bacillati</taxon>
        <taxon>Bacillota</taxon>
        <taxon>Clostridia</taxon>
        <taxon>Lachnospirales</taxon>
        <taxon>Lachnospiraceae</taxon>
        <taxon>Hespellia</taxon>
    </lineage>
</organism>
<evidence type="ECO:0000313" key="1">
    <source>
        <dbReference type="EMBL" id="SHK37437.1"/>
    </source>
</evidence>
<proteinExistence type="predicted"/>
<keyword evidence="2" id="KW-1185">Reference proteome</keyword>
<dbReference type="EMBL" id="FQZY01000045">
    <property type="protein sequence ID" value="SHK37437.1"/>
    <property type="molecule type" value="Genomic_DNA"/>
</dbReference>
<evidence type="ECO:0008006" key="3">
    <source>
        <dbReference type="Google" id="ProtNLM"/>
    </source>
</evidence>
<name>A0A1M6RYQ2_9FIRM</name>
<accession>A0A1M6RYQ2</accession>
<reference evidence="1 2" key="1">
    <citation type="submission" date="2016-11" db="EMBL/GenBank/DDBJ databases">
        <authorList>
            <person name="Jaros S."/>
            <person name="Januszkiewicz K."/>
            <person name="Wedrychowicz H."/>
        </authorList>
    </citation>
    <scope>NUCLEOTIDE SEQUENCE [LARGE SCALE GENOMIC DNA]</scope>
    <source>
        <strain evidence="1 2">DSM 15480</strain>
    </source>
</reference>
<protein>
    <recommendedName>
        <fullName evidence="3">Transposase DDE domain-containing protein</fullName>
    </recommendedName>
</protein>